<feature type="domain" description="Protein kinase" evidence="6">
    <location>
        <begin position="19"/>
        <end position="340"/>
    </location>
</feature>
<dbReference type="RefSeq" id="XP_067757660.1">
    <property type="nucleotide sequence ID" value="XM_067901954.1"/>
</dbReference>
<evidence type="ECO:0000259" key="6">
    <source>
        <dbReference type="PROSITE" id="PS50011"/>
    </source>
</evidence>
<dbReference type="KEGG" id="phet:94292031"/>
<dbReference type="GO" id="GO:0005524">
    <property type="term" value="F:ATP binding"/>
    <property type="evidence" value="ECO:0007669"/>
    <property type="project" value="UniProtKB-UniRule"/>
</dbReference>
<feature type="binding site" evidence="3">
    <location>
        <position position="51"/>
    </location>
    <ligand>
        <name>ATP</name>
        <dbReference type="ChEBI" id="CHEBI:30616"/>
    </ligand>
</feature>
<dbReference type="InterPro" id="IPR008271">
    <property type="entry name" value="Ser/Thr_kinase_AS"/>
</dbReference>
<evidence type="ECO:0000256" key="4">
    <source>
        <dbReference type="RuleBase" id="RU000304"/>
    </source>
</evidence>
<dbReference type="GO" id="GO:0005737">
    <property type="term" value="C:cytoplasm"/>
    <property type="evidence" value="ECO:0007669"/>
    <property type="project" value="TreeGrafter"/>
</dbReference>
<keyword evidence="4" id="KW-0418">Kinase</keyword>
<dbReference type="AlphaFoldDB" id="A0A836LIC2"/>
<evidence type="ECO:0000313" key="7">
    <source>
        <dbReference type="EMBL" id="KAG5506498.1"/>
    </source>
</evidence>
<keyword evidence="4" id="KW-0808">Transferase</keyword>
<dbReference type="SUPFAM" id="SSF56112">
    <property type="entry name" value="Protein kinase-like (PK-like)"/>
    <property type="match status" value="1"/>
</dbReference>
<dbReference type="PANTHER" id="PTHR44167:SF24">
    <property type="entry name" value="SERINE_THREONINE-PROTEIN KINASE CHK2"/>
    <property type="match status" value="1"/>
</dbReference>
<feature type="compositionally biased region" description="Low complexity" evidence="5">
    <location>
        <begin position="178"/>
        <end position="190"/>
    </location>
</feature>
<keyword evidence="1 3" id="KW-0547">Nucleotide-binding</keyword>
<feature type="region of interest" description="Disordered" evidence="5">
    <location>
        <begin position="171"/>
        <end position="195"/>
    </location>
</feature>
<accession>A0A836LIC2</accession>
<evidence type="ECO:0000256" key="2">
    <source>
        <dbReference type="ARBA" id="ARBA00022840"/>
    </source>
</evidence>
<dbReference type="Pfam" id="PF00069">
    <property type="entry name" value="Pkinase"/>
    <property type="match status" value="1"/>
</dbReference>
<keyword evidence="2 3" id="KW-0067">ATP-binding</keyword>
<name>A0A836LIC2_9TRYP</name>
<dbReference type="Gene3D" id="1.10.510.10">
    <property type="entry name" value="Transferase(Phosphotransferase) domain 1"/>
    <property type="match status" value="1"/>
</dbReference>
<keyword evidence="4" id="KW-0723">Serine/threonine-protein kinase</keyword>
<dbReference type="InterPro" id="IPR017441">
    <property type="entry name" value="Protein_kinase_ATP_BS"/>
</dbReference>
<comment type="similarity">
    <text evidence="4">Belongs to the protein kinase superfamily.</text>
</comment>
<dbReference type="Proteomes" id="UP000674318">
    <property type="component" value="Unassembled WGS sequence"/>
</dbReference>
<dbReference type="InterPro" id="IPR000719">
    <property type="entry name" value="Prot_kinase_dom"/>
</dbReference>
<evidence type="ECO:0000313" key="8">
    <source>
        <dbReference type="Proteomes" id="UP000674318"/>
    </source>
</evidence>
<evidence type="ECO:0000256" key="5">
    <source>
        <dbReference type="SAM" id="MobiDB-lite"/>
    </source>
</evidence>
<dbReference type="OrthoDB" id="4062651at2759"/>
<dbReference type="GO" id="GO:0005634">
    <property type="term" value="C:nucleus"/>
    <property type="evidence" value="ECO:0007669"/>
    <property type="project" value="TreeGrafter"/>
</dbReference>
<evidence type="ECO:0000256" key="3">
    <source>
        <dbReference type="PROSITE-ProRule" id="PRU10141"/>
    </source>
</evidence>
<organism evidence="7 8">
    <name type="scientific">Porcisia hertigi</name>
    <dbReference type="NCBI Taxonomy" id="2761500"/>
    <lineage>
        <taxon>Eukaryota</taxon>
        <taxon>Discoba</taxon>
        <taxon>Euglenozoa</taxon>
        <taxon>Kinetoplastea</taxon>
        <taxon>Metakinetoplastina</taxon>
        <taxon>Trypanosomatida</taxon>
        <taxon>Trypanosomatidae</taxon>
        <taxon>Leishmaniinae</taxon>
        <taxon>Porcisia</taxon>
    </lineage>
</organism>
<proteinExistence type="inferred from homology"/>
<dbReference type="PROSITE" id="PS50011">
    <property type="entry name" value="PROTEIN_KINASE_DOM"/>
    <property type="match status" value="1"/>
</dbReference>
<dbReference type="CDD" id="cd00180">
    <property type="entry name" value="PKc"/>
    <property type="match status" value="1"/>
</dbReference>
<dbReference type="PANTHER" id="PTHR44167">
    <property type="entry name" value="OVARIAN-SPECIFIC SERINE/THREONINE-PROTEIN KINASE LOK-RELATED"/>
    <property type="match status" value="1"/>
</dbReference>
<reference evidence="7 8" key="1">
    <citation type="submission" date="2021-02" db="EMBL/GenBank/DDBJ databases">
        <title>Porcisia hertigi Genome sequencing and assembly.</title>
        <authorList>
            <person name="Almutairi H."/>
            <person name="Gatherer D."/>
        </authorList>
    </citation>
    <scope>NUCLEOTIDE SEQUENCE [LARGE SCALE GENOMIC DNA]</scope>
    <source>
        <strain evidence="7 8">C119</strain>
    </source>
</reference>
<gene>
    <name evidence="7" type="ORF">JKF63_06001</name>
</gene>
<dbReference type="EMBL" id="JAFJZO010000020">
    <property type="protein sequence ID" value="KAG5506498.1"/>
    <property type="molecule type" value="Genomic_DNA"/>
</dbReference>
<dbReference type="GO" id="GO:0044773">
    <property type="term" value="P:mitotic DNA damage checkpoint signaling"/>
    <property type="evidence" value="ECO:0007669"/>
    <property type="project" value="TreeGrafter"/>
</dbReference>
<dbReference type="GeneID" id="94292031"/>
<comment type="caution">
    <text evidence="7">The sequence shown here is derived from an EMBL/GenBank/DDBJ whole genome shotgun (WGS) entry which is preliminary data.</text>
</comment>
<evidence type="ECO:0000256" key="1">
    <source>
        <dbReference type="ARBA" id="ARBA00022741"/>
    </source>
</evidence>
<dbReference type="GO" id="GO:0004674">
    <property type="term" value="F:protein serine/threonine kinase activity"/>
    <property type="evidence" value="ECO:0007669"/>
    <property type="project" value="UniProtKB-KW"/>
</dbReference>
<dbReference type="InterPro" id="IPR011009">
    <property type="entry name" value="Kinase-like_dom_sf"/>
</dbReference>
<sequence length="394" mass="43258">MTLQLARIAMRIGDDPRYIGTSEVLGAGSFGIVTLSYRPDGGGLWLRTAVKRISLRNVKSFSVTLQIVQLVARELTFLRRVGDSPYVVPLFDPWFDCVRRVIALPMDAGECSLEQYALRCRYRFPPLVLLSICVQCARAVEHVHRHGVLHRDVKPDNFVVNIVRTAVGTGGGGGGGNVNKNSSNSNRESSGGSGLGDAQSVLVRMVDFGLACSVEEVVQESKHWAGTPPYMAPEAFPDRDKVVTHSTACDVWSLGVMFFRLATGVFPVFQTGETWRSPPFDALYNGRLWMPAKNAFDEPISAESLAVMSIAASMLVIDTKERPTAEWVVQQLCRSLEDFRGEGPACSLGQGGRTATTQTVLSAENVRERAEDTAVRPPLLRDTEPLLPLRFFLL</sequence>
<dbReference type="SMART" id="SM00220">
    <property type="entry name" value="S_TKc"/>
    <property type="match status" value="1"/>
</dbReference>
<dbReference type="PROSITE" id="PS00107">
    <property type="entry name" value="PROTEIN_KINASE_ATP"/>
    <property type="match status" value="1"/>
</dbReference>
<dbReference type="PROSITE" id="PS00108">
    <property type="entry name" value="PROTEIN_KINASE_ST"/>
    <property type="match status" value="1"/>
</dbReference>
<protein>
    <recommendedName>
        <fullName evidence="6">Protein kinase domain-containing protein</fullName>
    </recommendedName>
</protein>
<keyword evidence="8" id="KW-1185">Reference proteome</keyword>